<feature type="transmembrane region" description="Helical" evidence="6">
    <location>
        <begin position="90"/>
        <end position="108"/>
    </location>
</feature>
<evidence type="ECO:0000256" key="6">
    <source>
        <dbReference type="SAM" id="Phobius"/>
    </source>
</evidence>
<dbReference type="GO" id="GO:0005886">
    <property type="term" value="C:plasma membrane"/>
    <property type="evidence" value="ECO:0007669"/>
    <property type="project" value="TreeGrafter"/>
</dbReference>
<dbReference type="GO" id="GO:0000271">
    <property type="term" value="P:polysaccharide biosynthetic process"/>
    <property type="evidence" value="ECO:0007669"/>
    <property type="project" value="InterPro"/>
</dbReference>
<reference evidence="9 11" key="2">
    <citation type="submission" date="2019-07" db="EMBL/GenBank/DDBJ databases">
        <title>Genomic Encyclopedia of Archaeal and Bacterial Type Strains, Phase II (KMG-II): from individual species to whole genera.</title>
        <authorList>
            <person name="Goeker M."/>
        </authorList>
    </citation>
    <scope>NUCLEOTIDE SEQUENCE [LARGE SCALE GENOMIC DNA]</scope>
    <source>
        <strain evidence="9 11">DSM 3754</strain>
    </source>
</reference>
<dbReference type="PANTHER" id="PTHR38459:SF1">
    <property type="entry name" value="PROPHAGE BACTOPRENOL-LINKED GLUCOSE TRANSLOCASE HOMOLOG"/>
    <property type="match status" value="1"/>
</dbReference>
<keyword evidence="5 6" id="KW-0472">Membrane</keyword>
<evidence type="ECO:0000313" key="10">
    <source>
        <dbReference type="Proteomes" id="UP000296216"/>
    </source>
</evidence>
<proteinExistence type="inferred from homology"/>
<evidence type="ECO:0000256" key="1">
    <source>
        <dbReference type="ARBA" id="ARBA00004141"/>
    </source>
</evidence>
<evidence type="ECO:0000313" key="11">
    <source>
        <dbReference type="Proteomes" id="UP000323075"/>
    </source>
</evidence>
<evidence type="ECO:0000313" key="9">
    <source>
        <dbReference type="EMBL" id="TYO76224.1"/>
    </source>
</evidence>
<dbReference type="InterPro" id="IPR007267">
    <property type="entry name" value="GtrA_DPMS_TM"/>
</dbReference>
<evidence type="ECO:0000313" key="8">
    <source>
        <dbReference type="EMBL" id="QCC45114.1"/>
    </source>
</evidence>
<comment type="subcellular location">
    <subcellularLocation>
        <location evidence="1">Membrane</location>
        <topology evidence="1">Multi-pass membrane protein</topology>
    </subcellularLocation>
</comment>
<dbReference type="EMBL" id="CP038631">
    <property type="protein sequence ID" value="QCC45114.1"/>
    <property type="molecule type" value="Genomic_DNA"/>
</dbReference>
<dbReference type="AlphaFoldDB" id="A0A4D6GTK4"/>
<reference evidence="8" key="3">
    <citation type="journal article" name="MicrobiologyOpen">
        <title>Whole-genome comparison between the type strain of Halobacterium salinarum (DSM 3754(T)) and the laboratory strains R1 and NRC-1.</title>
        <authorList>
            <person name="Pfeiffer F."/>
            <person name="Losensky G."/>
            <person name="Marchfelder A."/>
            <person name="Habermann B."/>
            <person name="Dyall-Smith M."/>
        </authorList>
    </citation>
    <scope>NUCLEOTIDE SEQUENCE</scope>
    <source>
        <strain evidence="8">91-R6</strain>
    </source>
</reference>
<feature type="transmembrane region" description="Helical" evidence="6">
    <location>
        <begin position="21"/>
        <end position="40"/>
    </location>
</feature>
<dbReference type="PANTHER" id="PTHR38459">
    <property type="entry name" value="PROPHAGE BACTOPRENOL-LINKED GLUCOSE TRANSLOCASE HOMOLOG"/>
    <property type="match status" value="1"/>
</dbReference>
<dbReference type="Pfam" id="PF04138">
    <property type="entry name" value="GtrA_DPMS_TM"/>
    <property type="match status" value="1"/>
</dbReference>
<name>A0A4D6GTK4_HALS9</name>
<accession>A0A4D6GTK4</accession>
<gene>
    <name evidence="9" type="ORF">APQ99_01782</name>
    <name evidence="8" type="ORF">HBSAL_07315</name>
</gene>
<keyword evidence="3 6" id="KW-0812">Transmembrane</keyword>
<keyword evidence="4 6" id="KW-1133">Transmembrane helix</keyword>
<evidence type="ECO:0000256" key="3">
    <source>
        <dbReference type="ARBA" id="ARBA00022692"/>
    </source>
</evidence>
<dbReference type="RefSeq" id="WP_010902960.1">
    <property type="nucleotide sequence ID" value="NZ_VRYN01000003.1"/>
</dbReference>
<protein>
    <submittedName>
        <fullName evidence="8">GtrA family protein</fullName>
    </submittedName>
    <submittedName>
        <fullName evidence="9">Putative flippase GtrA (Transmembrane translocase of bactoprenol-linked glucose)</fullName>
    </submittedName>
</protein>
<feature type="domain" description="GtrA/DPMS transmembrane" evidence="7">
    <location>
        <begin position="20"/>
        <end position="139"/>
    </location>
</feature>
<dbReference type="Proteomes" id="UP000296216">
    <property type="component" value="Chromosome"/>
</dbReference>
<dbReference type="Proteomes" id="UP000323075">
    <property type="component" value="Unassembled WGS sequence"/>
</dbReference>
<evidence type="ECO:0000256" key="5">
    <source>
        <dbReference type="ARBA" id="ARBA00023136"/>
    </source>
</evidence>
<dbReference type="GeneID" id="68694068"/>
<evidence type="ECO:0000256" key="4">
    <source>
        <dbReference type="ARBA" id="ARBA00022989"/>
    </source>
</evidence>
<feature type="transmembrane region" description="Helical" evidence="6">
    <location>
        <begin position="46"/>
        <end position="69"/>
    </location>
</feature>
<evidence type="ECO:0000256" key="2">
    <source>
        <dbReference type="ARBA" id="ARBA00009399"/>
    </source>
</evidence>
<reference evidence="8 10" key="1">
    <citation type="journal article" date="2019" name="Microbiol. Resour. Announc.">
        <title>The Genome Sequence of the Halobacterium salinarum Type Strain Is Closely Related to That of Laboratory Strains NRC-1 and R1.</title>
        <authorList>
            <person name="Pfeiffer F."/>
            <person name="Marchfelder A."/>
            <person name="Habermann B."/>
            <person name="Dyall-Smith M.L."/>
        </authorList>
    </citation>
    <scope>NUCLEOTIDE SEQUENCE [LARGE SCALE GENOMIC DNA]</scope>
    <source>
        <strain evidence="8">91-R6</strain>
        <strain evidence="10">ATCC 33171 / DSM 3754 / JCM 8978 / NBRC 102687 / NCIMB 764 / 91-R6</strain>
    </source>
</reference>
<comment type="similarity">
    <text evidence="2">Belongs to the GtrA family.</text>
</comment>
<evidence type="ECO:0000259" key="7">
    <source>
        <dbReference type="Pfam" id="PF04138"/>
    </source>
</evidence>
<dbReference type="InterPro" id="IPR051401">
    <property type="entry name" value="GtrA_CellWall_Glycosyl"/>
</dbReference>
<feature type="transmembrane region" description="Helical" evidence="6">
    <location>
        <begin position="114"/>
        <end position="132"/>
    </location>
</feature>
<sequence>MIRRLLRRANSGPTATRLRRFAAVGVVAAGAQMALLWVFVDAVEVAYIPSAVAAIEATIVLTYVLNNAWTFQAIRNSGRVEYAVGLVKTNVVRGTAIPIQLGVLFALVEWYSLPYLLSNAVGILVSGGYRFVLDLRWTWSTSAN</sequence>
<organism evidence="8 10">
    <name type="scientific">Halobacterium salinarum (strain ATCC 33171 / DSM 3754 / JCM 8978 / NBRC 102687 / NCIMB 764 / 91-R6)</name>
    <dbReference type="NCBI Taxonomy" id="2597657"/>
    <lineage>
        <taxon>Archaea</taxon>
        <taxon>Methanobacteriati</taxon>
        <taxon>Methanobacteriota</taxon>
        <taxon>Stenosarchaea group</taxon>
        <taxon>Halobacteria</taxon>
        <taxon>Halobacteriales</taxon>
        <taxon>Halobacteriaceae</taxon>
        <taxon>Halobacterium</taxon>
    </lineage>
</organism>
<dbReference type="EMBL" id="VRYN01000003">
    <property type="protein sequence ID" value="TYO76224.1"/>
    <property type="molecule type" value="Genomic_DNA"/>
</dbReference>